<reference evidence="3 4" key="1">
    <citation type="journal article" date="2005" name="Nucleic Acids Res.">
        <title>The genome sequence of Xanthomonas oryzae pathovar oryzae KACC10331, the bacterial blight pathogen of rice.</title>
        <authorList>
            <person name="Lee B.M."/>
            <person name="Park Y.J."/>
            <person name="Park D.S."/>
            <person name="Kang H.W."/>
            <person name="Kim J.G."/>
            <person name="Song E.S."/>
            <person name="Park I.C."/>
            <person name="Yoon U.H."/>
            <person name="Hahn J.H."/>
            <person name="Koo B.S."/>
            <person name="Lee G.B."/>
            <person name="Kim H."/>
            <person name="Park H.S."/>
            <person name="Yoon K.O."/>
            <person name="Kim J.H."/>
            <person name="Jung C.H."/>
            <person name="Koh N.H."/>
            <person name="Seo J.S."/>
            <person name="Go S.J."/>
        </authorList>
    </citation>
    <scope>NUCLEOTIDE SEQUENCE [LARGE SCALE GENOMIC DNA]</scope>
    <source>
        <strain evidence="4">KACC10331 / KXO85</strain>
    </source>
</reference>
<protein>
    <submittedName>
        <fullName evidence="3">IS1404 transposase</fullName>
    </submittedName>
</protein>
<keyword evidence="4" id="KW-1185">Reference proteome</keyword>
<dbReference type="Pfam" id="PF13276">
    <property type="entry name" value="HTH_21"/>
    <property type="match status" value="1"/>
</dbReference>
<proteinExistence type="predicted"/>
<dbReference type="InterPro" id="IPR012337">
    <property type="entry name" value="RNaseH-like_sf"/>
</dbReference>
<dbReference type="STRING" id="291331.XOO4524"/>
<accession>Q5GU45</accession>
<dbReference type="GO" id="GO:0003676">
    <property type="term" value="F:nucleic acid binding"/>
    <property type="evidence" value="ECO:0007669"/>
    <property type="project" value="InterPro"/>
</dbReference>
<dbReference type="PROSITE" id="PS50994">
    <property type="entry name" value="INTEGRASE"/>
    <property type="match status" value="1"/>
</dbReference>
<dbReference type="GO" id="GO:0015074">
    <property type="term" value="P:DNA integration"/>
    <property type="evidence" value="ECO:0007669"/>
    <property type="project" value="InterPro"/>
</dbReference>
<dbReference type="HOGENOM" id="CLU_027402_31_0_6"/>
<dbReference type="PANTHER" id="PTHR47515">
    <property type="entry name" value="LOW CALCIUM RESPONSE LOCUS PROTEIN T"/>
    <property type="match status" value="1"/>
</dbReference>
<evidence type="ECO:0000313" key="4">
    <source>
        <dbReference type="Proteomes" id="UP000006735"/>
    </source>
</evidence>
<dbReference type="PANTHER" id="PTHR47515:SF1">
    <property type="entry name" value="BLR2054 PROTEIN"/>
    <property type="match status" value="1"/>
</dbReference>
<evidence type="ECO:0000313" key="3">
    <source>
        <dbReference type="EMBL" id="AAW77778.1"/>
    </source>
</evidence>
<dbReference type="Gene3D" id="3.30.420.10">
    <property type="entry name" value="Ribonuclease H-like superfamily/Ribonuclease H"/>
    <property type="match status" value="1"/>
</dbReference>
<gene>
    <name evidence="3" type="ordered locus">XOO4524</name>
</gene>
<evidence type="ECO:0000256" key="1">
    <source>
        <dbReference type="SAM" id="MobiDB-lite"/>
    </source>
</evidence>
<dbReference type="Pfam" id="PF00665">
    <property type="entry name" value="rve"/>
    <property type="match status" value="1"/>
</dbReference>
<dbReference type="AlphaFoldDB" id="Q5GU45"/>
<feature type="domain" description="Integrase catalytic" evidence="2">
    <location>
        <begin position="155"/>
        <end position="233"/>
    </location>
</feature>
<dbReference type="InterPro" id="IPR001584">
    <property type="entry name" value="Integrase_cat-core"/>
</dbReference>
<feature type="region of interest" description="Disordered" evidence="1">
    <location>
        <begin position="1"/>
        <end position="44"/>
    </location>
</feature>
<feature type="compositionally biased region" description="Basic residues" evidence="1">
    <location>
        <begin position="1"/>
        <end position="10"/>
    </location>
</feature>
<sequence>MAQQVRRHERARCQAVQGPGGREHATEEVAGRAGVSERPDQGCAAKTMVSAPARRTLVREWIEGGASERCALAAIGMSASALRYRPGEDRNVELREHSVALAHRHRRYGVGMISLKLRQEGRLVNYKRVERLYCEQQLQVRRRTRKKVPVGERAPLLRPTKANPVWSMDVVFDRTAEGRAIKCLVIVADATHEAVAIDVERAISGHGVVRVLDRLAHSRGLPKMIRTANGKEFCGKSHGRLGACQSCAGTPDPAWQAEPECLRRILQRPATRRMPQRTLVPNAAACAHRDRTLAPRIQRTPPQKNNRRNDAGGLCPAVGQ</sequence>
<evidence type="ECO:0000259" key="2">
    <source>
        <dbReference type="PROSITE" id="PS50994"/>
    </source>
</evidence>
<feature type="region of interest" description="Disordered" evidence="1">
    <location>
        <begin position="294"/>
        <end position="320"/>
    </location>
</feature>
<feature type="compositionally biased region" description="Basic and acidic residues" evidence="1">
    <location>
        <begin position="21"/>
        <end position="40"/>
    </location>
</feature>
<dbReference type="EMBL" id="AE013598">
    <property type="protein sequence ID" value="AAW77778.1"/>
    <property type="molecule type" value="Genomic_DNA"/>
</dbReference>
<dbReference type="InterPro" id="IPR036397">
    <property type="entry name" value="RNaseH_sf"/>
</dbReference>
<dbReference type="Proteomes" id="UP000006735">
    <property type="component" value="Chromosome"/>
</dbReference>
<dbReference type="KEGG" id="xoo:XOO4524"/>
<organism evidence="3 4">
    <name type="scientific">Xanthomonas oryzae pv. oryzae (strain KACC10331 / KXO85)</name>
    <dbReference type="NCBI Taxonomy" id="291331"/>
    <lineage>
        <taxon>Bacteria</taxon>
        <taxon>Pseudomonadati</taxon>
        <taxon>Pseudomonadota</taxon>
        <taxon>Gammaproteobacteria</taxon>
        <taxon>Lysobacterales</taxon>
        <taxon>Lysobacteraceae</taxon>
        <taxon>Xanthomonas</taxon>
    </lineage>
</organism>
<dbReference type="InterPro" id="IPR025948">
    <property type="entry name" value="HTH-like_dom"/>
</dbReference>
<dbReference type="SUPFAM" id="SSF53098">
    <property type="entry name" value="Ribonuclease H-like"/>
    <property type="match status" value="1"/>
</dbReference>
<name>Q5GU45_XANOR</name>